<dbReference type="Proteomes" id="UP000007800">
    <property type="component" value="Unassembled WGS sequence"/>
</dbReference>
<proteinExistence type="predicted"/>
<dbReference type="InterPro" id="IPR001841">
    <property type="entry name" value="Znf_RING"/>
</dbReference>
<protein>
    <recommendedName>
        <fullName evidence="5">RING-type domain-containing protein</fullName>
    </recommendedName>
</protein>
<dbReference type="InParanoid" id="C5L7F2"/>
<dbReference type="InterPro" id="IPR051834">
    <property type="entry name" value="RING_finger_E3_ligase"/>
</dbReference>
<accession>C5L7F2</accession>
<dbReference type="SMART" id="SM00184">
    <property type="entry name" value="RING"/>
    <property type="match status" value="1"/>
</dbReference>
<dbReference type="GeneID" id="9041161"/>
<dbReference type="PANTHER" id="PTHR45931">
    <property type="entry name" value="SI:CH211-59O9.10"/>
    <property type="match status" value="1"/>
</dbReference>
<dbReference type="OrthoDB" id="8062037at2759"/>
<evidence type="ECO:0000256" key="1">
    <source>
        <dbReference type="ARBA" id="ARBA00022723"/>
    </source>
</evidence>
<organism evidence="7">
    <name type="scientific">Perkinsus marinus (strain ATCC 50983 / TXsc)</name>
    <dbReference type="NCBI Taxonomy" id="423536"/>
    <lineage>
        <taxon>Eukaryota</taxon>
        <taxon>Sar</taxon>
        <taxon>Alveolata</taxon>
        <taxon>Perkinsozoa</taxon>
        <taxon>Perkinsea</taxon>
        <taxon>Perkinsida</taxon>
        <taxon>Perkinsidae</taxon>
        <taxon>Perkinsus</taxon>
    </lineage>
</organism>
<evidence type="ECO:0000256" key="3">
    <source>
        <dbReference type="ARBA" id="ARBA00022833"/>
    </source>
</evidence>
<dbReference type="GO" id="GO:0061630">
    <property type="term" value="F:ubiquitin protein ligase activity"/>
    <property type="evidence" value="ECO:0007669"/>
    <property type="project" value="TreeGrafter"/>
</dbReference>
<dbReference type="GO" id="GO:0006511">
    <property type="term" value="P:ubiquitin-dependent protein catabolic process"/>
    <property type="evidence" value="ECO:0007669"/>
    <property type="project" value="TreeGrafter"/>
</dbReference>
<dbReference type="Pfam" id="PF13639">
    <property type="entry name" value="zf-RING_2"/>
    <property type="match status" value="1"/>
</dbReference>
<keyword evidence="3" id="KW-0862">Zinc</keyword>
<dbReference type="GO" id="GO:0005634">
    <property type="term" value="C:nucleus"/>
    <property type="evidence" value="ECO:0007669"/>
    <property type="project" value="TreeGrafter"/>
</dbReference>
<evidence type="ECO:0000313" key="7">
    <source>
        <dbReference type="Proteomes" id="UP000007800"/>
    </source>
</evidence>
<evidence type="ECO:0000256" key="4">
    <source>
        <dbReference type="PROSITE-ProRule" id="PRU00175"/>
    </source>
</evidence>
<evidence type="ECO:0000259" key="5">
    <source>
        <dbReference type="PROSITE" id="PS50089"/>
    </source>
</evidence>
<keyword evidence="2 4" id="KW-0863">Zinc-finger</keyword>
<dbReference type="PANTHER" id="PTHR45931:SF3">
    <property type="entry name" value="RING ZINC FINGER-CONTAINING PROTEIN"/>
    <property type="match status" value="1"/>
</dbReference>
<sequence>MAPRADRRASMLRAEEAYIEDILYGYGDESWLDGDEDEDMLTDEEVEDAELECGLTTRELMDILSRDITTDDYDTLLKLDDRVPPKTAKAEFISNLRVLSLAEVMALVAASGPPEQCGVCLCPLLEAVDVDPRPQNGSSSSSSSTAAEIIQLPRCGHIFHAKCAREWLGKFGRTCPIDRVEVEDSEDF</sequence>
<dbReference type="SUPFAM" id="SSF57850">
    <property type="entry name" value="RING/U-box"/>
    <property type="match status" value="1"/>
</dbReference>
<keyword evidence="7" id="KW-1185">Reference proteome</keyword>
<evidence type="ECO:0000256" key="2">
    <source>
        <dbReference type="ARBA" id="ARBA00022771"/>
    </source>
</evidence>
<evidence type="ECO:0000313" key="6">
    <source>
        <dbReference type="EMBL" id="EER07414.1"/>
    </source>
</evidence>
<gene>
    <name evidence="6" type="ORF">Pmar_PMAR020579</name>
</gene>
<feature type="domain" description="RING-type" evidence="5">
    <location>
        <begin position="117"/>
        <end position="179"/>
    </location>
</feature>
<name>C5L7F2_PERM5</name>
<dbReference type="PROSITE" id="PS50089">
    <property type="entry name" value="ZF_RING_2"/>
    <property type="match status" value="1"/>
</dbReference>
<dbReference type="Gene3D" id="3.30.40.10">
    <property type="entry name" value="Zinc/RING finger domain, C3HC4 (zinc finger)"/>
    <property type="match status" value="1"/>
</dbReference>
<reference evidence="6 7" key="1">
    <citation type="submission" date="2008-07" db="EMBL/GenBank/DDBJ databases">
        <authorList>
            <person name="El-Sayed N."/>
            <person name="Caler E."/>
            <person name="Inman J."/>
            <person name="Amedeo P."/>
            <person name="Hass B."/>
            <person name="Wortman J."/>
        </authorList>
    </citation>
    <scope>NUCLEOTIDE SEQUENCE [LARGE SCALE GENOMIC DNA]</scope>
    <source>
        <strain evidence="7">ATCC 50983 / TXsc</strain>
    </source>
</reference>
<dbReference type="AlphaFoldDB" id="C5L7F2"/>
<dbReference type="EMBL" id="GG679899">
    <property type="protein sequence ID" value="EER07414.1"/>
    <property type="molecule type" value="Genomic_DNA"/>
</dbReference>
<keyword evidence="1" id="KW-0479">Metal-binding</keyword>
<dbReference type="InterPro" id="IPR013083">
    <property type="entry name" value="Znf_RING/FYVE/PHD"/>
</dbReference>
<dbReference type="RefSeq" id="XP_002775598.1">
    <property type="nucleotide sequence ID" value="XM_002775552.1"/>
</dbReference>
<dbReference type="GO" id="GO:0008270">
    <property type="term" value="F:zinc ion binding"/>
    <property type="evidence" value="ECO:0007669"/>
    <property type="project" value="UniProtKB-KW"/>
</dbReference>